<gene>
    <name evidence="1" type="ORF">J7I43_21020</name>
</gene>
<dbReference type="RefSeq" id="WP_209147836.1">
    <property type="nucleotide sequence ID" value="NZ_JAGHKP010000004.1"/>
</dbReference>
<accession>A0ABS3YJ61</accession>
<dbReference type="Proteomes" id="UP000679126">
    <property type="component" value="Unassembled WGS sequence"/>
</dbReference>
<name>A0ABS3YJ61_9BACT</name>
<comment type="caution">
    <text evidence="1">The sequence shown here is derived from an EMBL/GenBank/DDBJ whole genome shotgun (WGS) entry which is preliminary data.</text>
</comment>
<reference evidence="2" key="1">
    <citation type="submission" date="2021-03" db="EMBL/GenBank/DDBJ databases">
        <title>Assistant Professor.</title>
        <authorList>
            <person name="Huq M.A."/>
        </authorList>
    </citation>
    <scope>NUCLEOTIDE SEQUENCE [LARGE SCALE GENOMIC DNA]</scope>
    <source>
        <strain evidence="2">MAH-28</strain>
    </source>
</reference>
<evidence type="ECO:0000313" key="2">
    <source>
        <dbReference type="Proteomes" id="UP000679126"/>
    </source>
</evidence>
<protein>
    <submittedName>
        <fullName evidence="1">Uncharacterized protein</fullName>
    </submittedName>
</protein>
<proteinExistence type="predicted"/>
<keyword evidence="2" id="KW-1185">Reference proteome</keyword>
<evidence type="ECO:0000313" key="1">
    <source>
        <dbReference type="EMBL" id="MBO9154722.1"/>
    </source>
</evidence>
<organism evidence="1 2">
    <name type="scientific">Chitinophaga chungangae</name>
    <dbReference type="NCBI Taxonomy" id="2821488"/>
    <lineage>
        <taxon>Bacteria</taxon>
        <taxon>Pseudomonadati</taxon>
        <taxon>Bacteroidota</taxon>
        <taxon>Chitinophagia</taxon>
        <taxon>Chitinophagales</taxon>
        <taxon>Chitinophagaceae</taxon>
        <taxon>Chitinophaga</taxon>
    </lineage>
</organism>
<dbReference type="EMBL" id="JAGHKP010000004">
    <property type="protein sequence ID" value="MBO9154722.1"/>
    <property type="molecule type" value="Genomic_DNA"/>
</dbReference>
<sequence>MIHNIYTPPFRYRRILVLLTSFWIENITEADQYEKGYIAAHPSEILSCMDYPLGGIMATLTLSLLQDMFLFGKALSSGNCCRQRL</sequence>